<keyword evidence="1" id="KW-0732">Signal</keyword>
<evidence type="ECO:0000259" key="2">
    <source>
        <dbReference type="Pfam" id="PF09917"/>
    </source>
</evidence>
<gene>
    <name evidence="3" type="ORF">GQ651_02030</name>
</gene>
<dbReference type="RefSeq" id="WP_160762545.1">
    <property type="nucleotide sequence ID" value="NZ_WUPT01000001.1"/>
</dbReference>
<dbReference type="InterPro" id="IPR019223">
    <property type="entry name" value="DUF2147"/>
</dbReference>
<evidence type="ECO:0000256" key="1">
    <source>
        <dbReference type="SAM" id="SignalP"/>
    </source>
</evidence>
<protein>
    <submittedName>
        <fullName evidence="3">DUF2147 domain-containing protein</fullName>
    </submittedName>
</protein>
<accession>A0A7C9MDP1</accession>
<dbReference type="PANTHER" id="PTHR36919:SF2">
    <property type="entry name" value="BLL6627 PROTEIN"/>
    <property type="match status" value="1"/>
</dbReference>
<feature type="signal peptide" evidence="1">
    <location>
        <begin position="1"/>
        <end position="20"/>
    </location>
</feature>
<dbReference type="AlphaFoldDB" id="A0A7C9MDP1"/>
<evidence type="ECO:0000313" key="3">
    <source>
        <dbReference type="EMBL" id="MXQ06616.1"/>
    </source>
</evidence>
<proteinExistence type="predicted"/>
<dbReference type="Proteomes" id="UP000480350">
    <property type="component" value="Unassembled WGS sequence"/>
</dbReference>
<evidence type="ECO:0000313" key="4">
    <source>
        <dbReference type="Proteomes" id="UP000480350"/>
    </source>
</evidence>
<organism evidence="3 4">
    <name type="scientific">Kangsaoukella pontilimi</name>
    <dbReference type="NCBI Taxonomy" id="2691042"/>
    <lineage>
        <taxon>Bacteria</taxon>
        <taxon>Pseudomonadati</taxon>
        <taxon>Pseudomonadota</taxon>
        <taxon>Alphaproteobacteria</taxon>
        <taxon>Rhodobacterales</taxon>
        <taxon>Paracoccaceae</taxon>
        <taxon>Kangsaoukella</taxon>
    </lineage>
</organism>
<dbReference type="EMBL" id="WUPT01000001">
    <property type="protein sequence ID" value="MXQ06616.1"/>
    <property type="molecule type" value="Genomic_DNA"/>
</dbReference>
<dbReference type="Gene3D" id="2.40.128.520">
    <property type="match status" value="1"/>
</dbReference>
<comment type="caution">
    <text evidence="3">The sequence shown here is derived from an EMBL/GenBank/DDBJ whole genome shotgun (WGS) entry which is preliminary data.</text>
</comment>
<keyword evidence="4" id="KW-1185">Reference proteome</keyword>
<dbReference type="Pfam" id="PF09917">
    <property type="entry name" value="DUF2147"/>
    <property type="match status" value="1"/>
</dbReference>
<feature type="domain" description="DUF2147" evidence="2">
    <location>
        <begin position="25"/>
        <end position="127"/>
    </location>
</feature>
<name>A0A7C9MDP1_9RHOB</name>
<feature type="chain" id="PRO_5028969233" evidence="1">
    <location>
        <begin position="21"/>
        <end position="129"/>
    </location>
</feature>
<sequence>MFKKLGAALLAITLATPALADPVLGLYKTQPGDDGNYGHVELYQCGSEICGVIRAAFNGSGDAIESDNIGKRMIWGMTAEGNGAYSGGKIWAPDRDKTYNSKMELSGRNLEVSGCVLVICRAQSWTKVQ</sequence>
<reference evidence="3 4" key="2">
    <citation type="submission" date="2020-03" db="EMBL/GenBank/DDBJ databases">
        <title>Kangsaoukella pontilimi gen. nov., sp. nov., a new member of the family Rhodobacteraceae isolated from a tidal mudflat.</title>
        <authorList>
            <person name="Kim I.S."/>
        </authorList>
    </citation>
    <scope>NUCLEOTIDE SEQUENCE [LARGE SCALE GENOMIC DNA]</scope>
    <source>
        <strain evidence="3 4">GH1-50</strain>
    </source>
</reference>
<reference evidence="3 4" key="1">
    <citation type="submission" date="2019-12" db="EMBL/GenBank/DDBJ databases">
        <authorList>
            <person name="Lee S.D."/>
        </authorList>
    </citation>
    <scope>NUCLEOTIDE SEQUENCE [LARGE SCALE GENOMIC DNA]</scope>
    <source>
        <strain evidence="3 4">GH1-50</strain>
    </source>
</reference>
<dbReference type="PANTHER" id="PTHR36919">
    <property type="entry name" value="BLR1215 PROTEIN"/>
    <property type="match status" value="1"/>
</dbReference>